<organism evidence="3 4">
    <name type="scientific">Sulfurirhabdus autotrophica</name>
    <dbReference type="NCBI Taxonomy" id="1706046"/>
    <lineage>
        <taxon>Bacteria</taxon>
        <taxon>Pseudomonadati</taxon>
        <taxon>Pseudomonadota</taxon>
        <taxon>Betaproteobacteria</taxon>
        <taxon>Nitrosomonadales</taxon>
        <taxon>Sulfuricellaceae</taxon>
        <taxon>Sulfurirhabdus</taxon>
    </lineage>
</organism>
<keyword evidence="3" id="KW-0378">Hydrolase</keyword>
<dbReference type="SUPFAM" id="SSF82771">
    <property type="entry name" value="GIY-YIG endonuclease"/>
    <property type="match status" value="1"/>
</dbReference>
<protein>
    <submittedName>
        <fullName evidence="3">Putative endonuclease</fullName>
    </submittedName>
</protein>
<dbReference type="OrthoDB" id="9797095at2"/>
<evidence type="ECO:0000256" key="1">
    <source>
        <dbReference type="ARBA" id="ARBA00007435"/>
    </source>
</evidence>
<dbReference type="PANTHER" id="PTHR34477:SF1">
    <property type="entry name" value="UPF0213 PROTEIN YHBQ"/>
    <property type="match status" value="1"/>
</dbReference>
<dbReference type="Proteomes" id="UP000295367">
    <property type="component" value="Unassembled WGS sequence"/>
</dbReference>
<keyword evidence="4" id="KW-1185">Reference proteome</keyword>
<accession>A0A4V2W1M8</accession>
<dbReference type="Pfam" id="PF01541">
    <property type="entry name" value="GIY-YIG"/>
    <property type="match status" value="1"/>
</dbReference>
<feature type="domain" description="GIY-YIG" evidence="2">
    <location>
        <begin position="3"/>
        <end position="78"/>
    </location>
</feature>
<dbReference type="Gene3D" id="3.40.1440.10">
    <property type="entry name" value="GIY-YIG endonuclease"/>
    <property type="match status" value="1"/>
</dbReference>
<dbReference type="InterPro" id="IPR050190">
    <property type="entry name" value="UPF0213_domain"/>
</dbReference>
<reference evidence="3 4" key="1">
    <citation type="submission" date="2019-03" db="EMBL/GenBank/DDBJ databases">
        <title>Genomic Encyclopedia of Type Strains, Phase IV (KMG-IV): sequencing the most valuable type-strain genomes for metagenomic binning, comparative biology and taxonomic classification.</title>
        <authorList>
            <person name="Goeker M."/>
        </authorList>
    </citation>
    <scope>NUCLEOTIDE SEQUENCE [LARGE SCALE GENOMIC DNA]</scope>
    <source>
        <strain evidence="3 4">DSM 100309</strain>
    </source>
</reference>
<dbReference type="AlphaFoldDB" id="A0A4V2W1M8"/>
<name>A0A4V2W1M8_9PROT</name>
<comment type="caution">
    <text evidence="3">The sequence shown here is derived from an EMBL/GenBank/DDBJ whole genome shotgun (WGS) entry which is preliminary data.</text>
</comment>
<dbReference type="InterPro" id="IPR035901">
    <property type="entry name" value="GIY-YIG_endonuc_sf"/>
</dbReference>
<gene>
    <name evidence="3" type="ORF">EDC63_11153</name>
</gene>
<keyword evidence="3" id="KW-0255">Endonuclease</keyword>
<proteinExistence type="inferred from homology"/>
<comment type="similarity">
    <text evidence="1">Belongs to the UPF0213 family.</text>
</comment>
<dbReference type="CDD" id="cd10456">
    <property type="entry name" value="GIY-YIG_UPF0213"/>
    <property type="match status" value="1"/>
</dbReference>
<sequence length="86" mass="9820">MKSDWFCYLVQCADDTFYTGITNDLDKRMAAHNNGTASKYTRCRLPVHLVYSEPHCDRSSASKREAQIKKLPRAKKLVLIETVNGI</sequence>
<evidence type="ECO:0000313" key="3">
    <source>
        <dbReference type="EMBL" id="TCV84709.1"/>
    </source>
</evidence>
<dbReference type="GO" id="GO:0004519">
    <property type="term" value="F:endonuclease activity"/>
    <property type="evidence" value="ECO:0007669"/>
    <property type="project" value="UniProtKB-KW"/>
</dbReference>
<dbReference type="EMBL" id="SMCO01000011">
    <property type="protein sequence ID" value="TCV84709.1"/>
    <property type="molecule type" value="Genomic_DNA"/>
</dbReference>
<dbReference type="PANTHER" id="PTHR34477">
    <property type="entry name" value="UPF0213 PROTEIN YHBQ"/>
    <property type="match status" value="1"/>
</dbReference>
<keyword evidence="3" id="KW-0540">Nuclease</keyword>
<dbReference type="InterPro" id="IPR000305">
    <property type="entry name" value="GIY-YIG_endonuc"/>
</dbReference>
<evidence type="ECO:0000313" key="4">
    <source>
        <dbReference type="Proteomes" id="UP000295367"/>
    </source>
</evidence>
<evidence type="ECO:0000259" key="2">
    <source>
        <dbReference type="PROSITE" id="PS50164"/>
    </source>
</evidence>
<dbReference type="PROSITE" id="PS50164">
    <property type="entry name" value="GIY_YIG"/>
    <property type="match status" value="1"/>
</dbReference>